<gene>
    <name evidence="2" type="ORF">HETIRDRAFT_452079</name>
</gene>
<dbReference type="GeneID" id="20676225"/>
<evidence type="ECO:0000256" key="1">
    <source>
        <dbReference type="SAM" id="MobiDB-lite"/>
    </source>
</evidence>
<accession>W4K3T1</accession>
<dbReference type="Proteomes" id="UP000030671">
    <property type="component" value="Unassembled WGS sequence"/>
</dbReference>
<feature type="region of interest" description="Disordered" evidence="1">
    <location>
        <begin position="319"/>
        <end position="368"/>
    </location>
</feature>
<feature type="compositionally biased region" description="Low complexity" evidence="1">
    <location>
        <begin position="339"/>
        <end position="354"/>
    </location>
</feature>
<sequence length="441" mass="48366">MAVDDRVGDFAGCWLLAAGCWLLAACRSRDLWRVVPLVESVLSRPELGLKKWLFTVAHSRFFCDTSRYVLIHPVGCSFTFLSDARLVPFTPIPSGSLPLVPLHSVRPGLVLTLKHHAFRARPSLSTSAHAGALRLVAIRRTHRAMRPRQAPIVGFVSGIAVSSRIPVPAHACARFIAWARALPSRASSARLRLWFLVTCNGPPGFWTARISPLPGPRQLLVTAHSHLILVRCGGSRRARSTPSHTFMATLVRITPLAHRRPRKCTPLASTRIRLAESRSALGQGSLFAAPSRQLAAAPVRASSVLGTVVLPPAERREATCSSAQVSEKKSSLGPYQPGRNALRPAPRPSSANPSFGTQVDGDGTSWPIDDGVDPSRLVSFYVTSRVVRMVRYDTTQYDTTQYNTARHESVTYLHHDARRLWRASSSHRGRPHTLAHPLHAT</sequence>
<dbReference type="EMBL" id="KI925459">
    <property type="protein sequence ID" value="ETW80493.1"/>
    <property type="molecule type" value="Genomic_DNA"/>
</dbReference>
<protein>
    <submittedName>
        <fullName evidence="2">Uncharacterized protein</fullName>
    </submittedName>
</protein>
<reference evidence="2 3" key="1">
    <citation type="journal article" date="2012" name="New Phytol.">
        <title>Insight into trade-off between wood decay and parasitism from the genome of a fungal forest pathogen.</title>
        <authorList>
            <person name="Olson A."/>
            <person name="Aerts A."/>
            <person name="Asiegbu F."/>
            <person name="Belbahri L."/>
            <person name="Bouzid O."/>
            <person name="Broberg A."/>
            <person name="Canback B."/>
            <person name="Coutinho P.M."/>
            <person name="Cullen D."/>
            <person name="Dalman K."/>
            <person name="Deflorio G."/>
            <person name="van Diepen L.T."/>
            <person name="Dunand C."/>
            <person name="Duplessis S."/>
            <person name="Durling M."/>
            <person name="Gonthier P."/>
            <person name="Grimwood J."/>
            <person name="Fossdal C.G."/>
            <person name="Hansson D."/>
            <person name="Henrissat B."/>
            <person name="Hietala A."/>
            <person name="Himmelstrand K."/>
            <person name="Hoffmeister D."/>
            <person name="Hogberg N."/>
            <person name="James T.Y."/>
            <person name="Karlsson M."/>
            <person name="Kohler A."/>
            <person name="Kues U."/>
            <person name="Lee Y.H."/>
            <person name="Lin Y.C."/>
            <person name="Lind M."/>
            <person name="Lindquist E."/>
            <person name="Lombard V."/>
            <person name="Lucas S."/>
            <person name="Lunden K."/>
            <person name="Morin E."/>
            <person name="Murat C."/>
            <person name="Park J."/>
            <person name="Raffaello T."/>
            <person name="Rouze P."/>
            <person name="Salamov A."/>
            <person name="Schmutz J."/>
            <person name="Solheim H."/>
            <person name="Stahlberg J."/>
            <person name="Velez H."/>
            <person name="de Vries R.P."/>
            <person name="Wiebenga A."/>
            <person name="Woodward S."/>
            <person name="Yakovlev I."/>
            <person name="Garbelotto M."/>
            <person name="Martin F."/>
            <person name="Grigoriev I.V."/>
            <person name="Stenlid J."/>
        </authorList>
    </citation>
    <scope>NUCLEOTIDE SEQUENCE [LARGE SCALE GENOMIC DNA]</scope>
    <source>
        <strain evidence="2 3">TC 32-1</strain>
    </source>
</reference>
<name>W4K3T1_HETIT</name>
<dbReference type="PROSITE" id="PS51257">
    <property type="entry name" value="PROKAR_LIPOPROTEIN"/>
    <property type="match status" value="1"/>
</dbReference>
<dbReference type="HOGENOM" id="CLU_621213_0_0_1"/>
<dbReference type="AlphaFoldDB" id="W4K3T1"/>
<evidence type="ECO:0000313" key="2">
    <source>
        <dbReference type="EMBL" id="ETW80493.1"/>
    </source>
</evidence>
<evidence type="ECO:0000313" key="3">
    <source>
        <dbReference type="Proteomes" id="UP000030671"/>
    </source>
</evidence>
<dbReference type="RefSeq" id="XP_009547233.1">
    <property type="nucleotide sequence ID" value="XM_009548938.1"/>
</dbReference>
<dbReference type="KEGG" id="hir:HETIRDRAFT_452079"/>
<dbReference type="InParanoid" id="W4K3T1"/>
<keyword evidence="3" id="KW-1185">Reference proteome</keyword>
<organism evidence="2 3">
    <name type="scientific">Heterobasidion irregulare (strain TC 32-1)</name>
    <dbReference type="NCBI Taxonomy" id="747525"/>
    <lineage>
        <taxon>Eukaryota</taxon>
        <taxon>Fungi</taxon>
        <taxon>Dikarya</taxon>
        <taxon>Basidiomycota</taxon>
        <taxon>Agaricomycotina</taxon>
        <taxon>Agaricomycetes</taxon>
        <taxon>Russulales</taxon>
        <taxon>Bondarzewiaceae</taxon>
        <taxon>Heterobasidion</taxon>
        <taxon>Heterobasidion annosum species complex</taxon>
    </lineage>
</organism>
<proteinExistence type="predicted"/>